<sequence>MGKLTRKGKGDGDVAVMDAPHQAPSSLGVRTRAKTLALQRHQRSAGAAAAAAAAASVDDSSAYLELRSRRLQKNFPGPAAATAARAKRGPSLLKPSSHASPRAGSSPEVESKPSEPEVVGEGNSGAAEPVLVRSGVAVEEKSFESSPEIDAAIEGSFGDNVLDMESGRKTRESTPSSLIRDPATVRTPGSSTRPAKSTPRRSEPVTAAEKVIPSDQEIEDLFAKSEKLHQKDFAEKYNFDAANDKPLPGRYEWVKLDP</sequence>
<evidence type="ECO:0000256" key="3">
    <source>
        <dbReference type="SAM" id="MobiDB-lite"/>
    </source>
</evidence>
<gene>
    <name evidence="5" type="ORF">CB5_LOCUS4119</name>
</gene>
<feature type="region of interest" description="Disordered" evidence="3">
    <location>
        <begin position="70"/>
        <end position="209"/>
    </location>
</feature>
<reference evidence="5" key="1">
    <citation type="submission" date="2020-07" db="EMBL/GenBank/DDBJ databases">
        <authorList>
            <person name="Lin J."/>
        </authorList>
    </citation>
    <scope>NUCLEOTIDE SEQUENCE</scope>
</reference>
<dbReference type="AlphaFoldDB" id="A0A6V7NQT7"/>
<evidence type="ECO:0000256" key="1">
    <source>
        <dbReference type="ARBA" id="ARBA00010274"/>
    </source>
</evidence>
<evidence type="ECO:0000313" key="5">
    <source>
        <dbReference type="EMBL" id="CAD1820908.1"/>
    </source>
</evidence>
<dbReference type="PIRSF" id="PIRSF017811">
    <property type="entry name" value="CDK_inhib_pln"/>
    <property type="match status" value="1"/>
</dbReference>
<name>A0A6V7NQT7_ANACO</name>
<dbReference type="InterPro" id="IPR003175">
    <property type="entry name" value="CDI_dom"/>
</dbReference>
<dbReference type="EMBL" id="LR862141">
    <property type="protein sequence ID" value="CAD1820908.1"/>
    <property type="molecule type" value="Genomic_DNA"/>
</dbReference>
<dbReference type="GO" id="GO:0005634">
    <property type="term" value="C:nucleus"/>
    <property type="evidence" value="ECO:0007669"/>
    <property type="project" value="InterPro"/>
</dbReference>
<evidence type="ECO:0000259" key="4">
    <source>
        <dbReference type="Pfam" id="PF02234"/>
    </source>
</evidence>
<dbReference type="InterPro" id="IPR044275">
    <property type="entry name" value="KRP"/>
</dbReference>
<organism evidence="5">
    <name type="scientific">Ananas comosus var. bracteatus</name>
    <name type="common">red pineapple</name>
    <dbReference type="NCBI Taxonomy" id="296719"/>
    <lineage>
        <taxon>Eukaryota</taxon>
        <taxon>Viridiplantae</taxon>
        <taxon>Streptophyta</taxon>
        <taxon>Embryophyta</taxon>
        <taxon>Tracheophyta</taxon>
        <taxon>Spermatophyta</taxon>
        <taxon>Magnoliopsida</taxon>
        <taxon>Liliopsida</taxon>
        <taxon>Poales</taxon>
        <taxon>Bromeliaceae</taxon>
        <taxon>Bromelioideae</taxon>
        <taxon>Ananas</taxon>
    </lineage>
</organism>
<evidence type="ECO:0000256" key="2">
    <source>
        <dbReference type="ARBA" id="ARBA00023013"/>
    </source>
</evidence>
<protein>
    <recommendedName>
        <fullName evidence="4">Cyclin-dependent kinase inhibitor domain-containing protein</fullName>
    </recommendedName>
</protein>
<dbReference type="InterPro" id="IPR044898">
    <property type="entry name" value="CDI_dom_sf"/>
</dbReference>
<feature type="region of interest" description="Disordered" evidence="3">
    <location>
        <begin position="1"/>
        <end position="28"/>
    </location>
</feature>
<dbReference type="Pfam" id="PF02234">
    <property type="entry name" value="CDI"/>
    <property type="match status" value="1"/>
</dbReference>
<dbReference type="GO" id="GO:0051726">
    <property type="term" value="P:regulation of cell cycle"/>
    <property type="evidence" value="ECO:0007669"/>
    <property type="project" value="InterPro"/>
</dbReference>
<proteinExistence type="inferred from homology"/>
<comment type="similarity">
    <text evidence="1">Belongs to the CDI family. ICK/KRP subfamily.</text>
</comment>
<dbReference type="Gene3D" id="4.10.365.10">
    <property type="entry name" value="p27"/>
    <property type="match status" value="1"/>
</dbReference>
<keyword evidence="2" id="KW-0649">Protein kinase inhibitor</keyword>
<dbReference type="GO" id="GO:0004861">
    <property type="term" value="F:cyclin-dependent protein serine/threonine kinase inhibitor activity"/>
    <property type="evidence" value="ECO:0007669"/>
    <property type="project" value="InterPro"/>
</dbReference>
<accession>A0A6V7NQT7</accession>
<dbReference type="PANTHER" id="PTHR46776">
    <property type="entry name" value="CYCLIN-DEPENDENT KINASE INHIBITOR 4-RELATED"/>
    <property type="match status" value="1"/>
</dbReference>
<feature type="domain" description="Cyclin-dependent kinase inhibitor" evidence="4">
    <location>
        <begin position="212"/>
        <end position="256"/>
    </location>
</feature>